<dbReference type="AlphaFoldDB" id="A0A1V6NKW0"/>
<dbReference type="PANTHER" id="PTHR21540">
    <property type="entry name" value="RING FINGER AND SWIM DOMAIN-CONTAINING PROTEIN 2"/>
    <property type="match status" value="1"/>
</dbReference>
<protein>
    <recommendedName>
        <fullName evidence="5">RING-type domain-containing protein</fullName>
    </recommendedName>
</protein>
<name>A0A1V6NKW0_PENPO</name>
<dbReference type="InterPro" id="IPR039903">
    <property type="entry name" value="Zswim2"/>
</dbReference>
<feature type="region of interest" description="Disordered" evidence="2">
    <location>
        <begin position="284"/>
        <end position="334"/>
    </location>
</feature>
<dbReference type="Gene3D" id="3.30.40.10">
    <property type="entry name" value="Zinc/RING finger domain, C3HC4 (zinc finger)"/>
    <property type="match status" value="1"/>
</dbReference>
<dbReference type="InterPro" id="IPR013083">
    <property type="entry name" value="Znf_RING/FYVE/PHD"/>
</dbReference>
<dbReference type="EMBL" id="MDYM01000006">
    <property type="protein sequence ID" value="OQD65341.1"/>
    <property type="molecule type" value="Genomic_DNA"/>
</dbReference>
<dbReference type="PANTHER" id="PTHR21540:SF0">
    <property type="entry name" value="PHD FAMILY PROTEIN"/>
    <property type="match status" value="1"/>
</dbReference>
<dbReference type="InterPro" id="IPR016024">
    <property type="entry name" value="ARM-type_fold"/>
</dbReference>
<dbReference type="GO" id="GO:0061630">
    <property type="term" value="F:ubiquitin protein ligase activity"/>
    <property type="evidence" value="ECO:0007669"/>
    <property type="project" value="InterPro"/>
</dbReference>
<dbReference type="OrthoDB" id="8062037at2759"/>
<dbReference type="SUPFAM" id="SSF48371">
    <property type="entry name" value="ARM repeat"/>
    <property type="match status" value="1"/>
</dbReference>
<feature type="compositionally biased region" description="Low complexity" evidence="2">
    <location>
        <begin position="176"/>
        <end position="191"/>
    </location>
</feature>
<accession>A0A1V6NKW0</accession>
<feature type="coiled-coil region" evidence="1">
    <location>
        <begin position="130"/>
        <end position="157"/>
    </location>
</feature>
<organism evidence="3 4">
    <name type="scientific">Penicillium polonicum</name>
    <dbReference type="NCBI Taxonomy" id="60169"/>
    <lineage>
        <taxon>Eukaryota</taxon>
        <taxon>Fungi</taxon>
        <taxon>Dikarya</taxon>
        <taxon>Ascomycota</taxon>
        <taxon>Pezizomycotina</taxon>
        <taxon>Eurotiomycetes</taxon>
        <taxon>Eurotiomycetidae</taxon>
        <taxon>Eurotiales</taxon>
        <taxon>Aspergillaceae</taxon>
        <taxon>Penicillium</taxon>
    </lineage>
</organism>
<dbReference type="Proteomes" id="UP000191408">
    <property type="component" value="Unassembled WGS sequence"/>
</dbReference>
<evidence type="ECO:0008006" key="5">
    <source>
        <dbReference type="Google" id="ProtNLM"/>
    </source>
</evidence>
<sequence>MPSRYSHVATFPTALSEIIKLEPEQEPWCAGYAPSRGRRCHMRTNAPGRRSAMMLLNEGTKDLHAGRNIDILLEDLAPHVLCTRFHQNQASDLVRRWKRQVRTYLDSQVVSTPYTRPARRSSRMISETAAAEMEERIAVLQQRLREAKEEVRRLEVAQTALPTTVNTRHREGRNTSAVVNSSSRGSASSGNTPAPHVNEPLRRDSTESSTNPSAITVPRPAQAQASRQTSAISVSSPRPVNTPTVARASSRIGNTVRQDETPQAIRREVEGECGICLCDLHSSQDGNLDEEESESSGGDDHDDEEDDYDDFDDFDDCDDDDDDDADADDNDADDHEQLKELVWCKARCGVNFHKQCIDQWLETDHASTCPTCRSNWKH</sequence>
<keyword evidence="4" id="KW-1185">Reference proteome</keyword>
<feature type="compositionally biased region" description="Acidic residues" evidence="2">
    <location>
        <begin position="300"/>
        <end position="334"/>
    </location>
</feature>
<feature type="compositionally biased region" description="Polar residues" evidence="2">
    <location>
        <begin position="223"/>
        <end position="244"/>
    </location>
</feature>
<comment type="caution">
    <text evidence="3">The sequence shown here is derived from an EMBL/GenBank/DDBJ whole genome shotgun (WGS) entry which is preliminary data.</text>
</comment>
<evidence type="ECO:0000313" key="4">
    <source>
        <dbReference type="Proteomes" id="UP000191408"/>
    </source>
</evidence>
<keyword evidence="1" id="KW-0175">Coiled coil</keyword>
<dbReference type="STRING" id="60169.A0A1V6NKW0"/>
<dbReference type="SUPFAM" id="SSF57850">
    <property type="entry name" value="RING/U-box"/>
    <property type="match status" value="1"/>
</dbReference>
<evidence type="ECO:0000313" key="3">
    <source>
        <dbReference type="EMBL" id="OQD65341.1"/>
    </source>
</evidence>
<feature type="region of interest" description="Disordered" evidence="2">
    <location>
        <begin position="162"/>
        <end position="263"/>
    </location>
</feature>
<evidence type="ECO:0000256" key="2">
    <source>
        <dbReference type="SAM" id="MobiDB-lite"/>
    </source>
</evidence>
<evidence type="ECO:0000256" key="1">
    <source>
        <dbReference type="SAM" id="Coils"/>
    </source>
</evidence>
<gene>
    <name evidence="3" type="ORF">PENPOL_c006G05550</name>
</gene>
<proteinExistence type="predicted"/>
<reference evidence="4" key="1">
    <citation type="journal article" date="2017" name="Nat. Microbiol.">
        <title>Global analysis of biosynthetic gene clusters reveals vast potential of secondary metabolite production in Penicillium species.</title>
        <authorList>
            <person name="Nielsen J.C."/>
            <person name="Grijseels S."/>
            <person name="Prigent S."/>
            <person name="Ji B."/>
            <person name="Dainat J."/>
            <person name="Nielsen K.F."/>
            <person name="Frisvad J.C."/>
            <person name="Workman M."/>
            <person name="Nielsen J."/>
        </authorList>
    </citation>
    <scope>NUCLEOTIDE SEQUENCE [LARGE SCALE GENOMIC DNA]</scope>
    <source>
        <strain evidence="4">IBT 4502</strain>
    </source>
</reference>